<dbReference type="Proteomes" id="UP000058114">
    <property type="component" value="Chromosome"/>
</dbReference>
<evidence type="ECO:0000313" key="1">
    <source>
        <dbReference type="EMBL" id="ALP42175.1"/>
    </source>
</evidence>
<organism evidence="1 2">
    <name type="scientific">Aeromonas schubertii</name>
    <dbReference type="NCBI Taxonomy" id="652"/>
    <lineage>
        <taxon>Bacteria</taxon>
        <taxon>Pseudomonadati</taxon>
        <taxon>Pseudomonadota</taxon>
        <taxon>Gammaproteobacteria</taxon>
        <taxon>Aeromonadales</taxon>
        <taxon>Aeromonadaceae</taxon>
        <taxon>Aeromonas</taxon>
    </lineage>
</organism>
<reference evidence="2" key="1">
    <citation type="submission" date="2015-10" db="EMBL/GenBank/DDBJ databases">
        <title>Complete Genome Sequence of Aeromonas schubertii strain WL1483.</title>
        <authorList>
            <person name="Liu L."/>
        </authorList>
    </citation>
    <scope>NUCLEOTIDE SEQUENCE [LARGE SCALE GENOMIC DNA]</scope>
    <source>
        <strain evidence="2">WL1483</strain>
    </source>
</reference>
<accession>A0A0S2SKC4</accession>
<dbReference type="AlphaFoldDB" id="A0A0S2SKC4"/>
<proteinExistence type="predicted"/>
<dbReference type="PATRIC" id="fig|652.5.peg.4244"/>
<dbReference type="EMBL" id="CP013067">
    <property type="protein sequence ID" value="ALP42175.1"/>
    <property type="molecule type" value="Genomic_DNA"/>
</dbReference>
<gene>
    <name evidence="1" type="ORF">WL1483_2756</name>
</gene>
<evidence type="ECO:0000313" key="2">
    <source>
        <dbReference type="Proteomes" id="UP000058114"/>
    </source>
</evidence>
<protein>
    <submittedName>
        <fullName evidence="1">Uncharacterized protein</fullName>
    </submittedName>
</protein>
<dbReference type="RefSeq" id="WP_060587987.1">
    <property type="nucleotide sequence ID" value="NZ_CP013067.1"/>
</dbReference>
<sequence length="81" mass="9541">MALTRYQRKMVNYVKANMPCYAKRRHKGMTKAERRELDEQADGVAMAWLDKTVPRWREGQPPKTNKVIVTVSKDDEEEDDE</sequence>
<name>A0A0S2SKC4_9GAMM</name>
<reference evidence="1 2" key="2">
    <citation type="journal article" date="2016" name="Genome Announc.">
        <title>Complete Genome Sequence of the Highly Virulent Aeromonas schubertii Strain WL1483, Isolated from Diseased Snakehead Fish (Channa argus) in China.</title>
        <authorList>
            <person name="Liu L."/>
            <person name="Li N."/>
            <person name="Zhang D."/>
            <person name="Fu X."/>
            <person name="Shi C."/>
            <person name="Lin Q."/>
            <person name="Hao G."/>
        </authorList>
    </citation>
    <scope>NUCLEOTIDE SEQUENCE [LARGE SCALE GENOMIC DNA]</scope>
    <source>
        <strain evidence="1 2">WL1483</strain>
    </source>
</reference>
<dbReference type="KEGG" id="asr:WL1483_2756"/>